<keyword evidence="5" id="KW-1185">Reference proteome</keyword>
<proteinExistence type="predicted"/>
<evidence type="ECO:0000313" key="5">
    <source>
        <dbReference type="Proteomes" id="UP000011239"/>
    </source>
</evidence>
<keyword evidence="1" id="KW-0472">Membrane</keyword>
<dbReference type="EMBL" id="MW580851">
    <property type="protein sequence ID" value="QRM16647.1"/>
    <property type="molecule type" value="Genomic_DNA"/>
</dbReference>
<protein>
    <submittedName>
        <fullName evidence="3">Membrane protein ORF93</fullName>
    </submittedName>
</protein>
<accession>D2E8E4</accession>
<dbReference type="EMBL" id="FJ940765">
    <property type="protein sequence ID" value="ADA57856.1"/>
    <property type="molecule type" value="Genomic_DNA"/>
</dbReference>
<dbReference type="KEGG" id="vg:8683525"/>
<reference evidence="2" key="2">
    <citation type="submission" date="2012-05" db="EMBL/GenBank/DDBJ databases">
        <authorList>
            <person name="van Beurden S.J."/>
            <person name="Gatherer D."/>
            <person name="Tuzi K."/>
            <person name="Herzyk P."/>
            <person name="Galbraith J."/>
            <person name="Peeters B.P.H."/>
            <person name="Rottier P.J.M."/>
            <person name="Engelsma M.Y."/>
            <person name="Davison A.J."/>
        </authorList>
    </citation>
    <scope>NUCLEOTIDE SEQUENCE</scope>
    <source>
        <strain evidence="2">500138</strain>
    </source>
</reference>
<dbReference type="EMBL" id="MW580849">
    <property type="protein sequence ID" value="QRM16388.1"/>
    <property type="molecule type" value="Genomic_DNA"/>
</dbReference>
<keyword evidence="1" id="KW-0812">Transmembrane</keyword>
<evidence type="ECO:0000313" key="3">
    <source>
        <dbReference type="EMBL" id="QRM16388.1"/>
    </source>
</evidence>
<organism evidence="3">
    <name type="scientific">Anguillid herpesvirus 1</name>
    <dbReference type="NCBI Taxonomy" id="150286"/>
    <lineage>
        <taxon>Viruses</taxon>
        <taxon>Duplodnaviria</taxon>
        <taxon>Heunggongvirae</taxon>
        <taxon>Peploviricota</taxon>
        <taxon>Herviviricetes</taxon>
        <taxon>Herpesvirales</taxon>
        <taxon>Alloherpesviridae</taxon>
        <taxon>Cyvirus</taxon>
        <taxon>Cyvirus anguillidallo1</taxon>
    </lineage>
</organism>
<sequence length="331" mass="37398">MKLVGLLVGLTLLQAAQPAPSVLQYMIQVASSLKDKLLLTDARNRLETGVELLFNFTYDESLTLANTVTILNCSRGSACVIHSPPRNVRARWFRNGHELTNRWSFRLNQSVPGVEDRVRLTHDQGLVLDPVIKDEDANAVYVGLFLTSSEDFAYFDYSVRVVRIQSARPLDGPILNVSNINGTTLETCFINITCQLDDLILEETYNVYNRTRTVVRNGSGSPTGRIWTAGHSDVSVNCYYGNVLGHVVTTFHRIMELCDTEYTGPTSPPAEMPAWFLPVLTIEIVLGVFIIGFLFWLNRRSDLPPHLQIYARFAYLKWGLNRLRTPKVYRV</sequence>
<reference evidence="3" key="4">
    <citation type="submission" date="2021-02" db="EMBL/GenBank/DDBJ databases">
        <authorList>
            <person name="Vanderplasschen A.F.C."/>
            <person name="Davison A.J."/>
        </authorList>
    </citation>
    <scope>NUCLEOTIDE SEQUENCE</scope>
    <source>
        <strain evidence="3">500138</strain>
        <strain evidence="4">DK-200249</strain>
    </source>
</reference>
<keyword evidence="1" id="KW-1133">Transmembrane helix</keyword>
<dbReference type="GeneID" id="8683525"/>
<accession>A0A8E5EUB4</accession>
<reference evidence="2 5" key="1">
    <citation type="journal article" date="2010" name="J. Gen. Virol.">
        <title>Complete genome sequence and taxonomic position of anguillid herpesvirus 1.</title>
        <authorList>
            <person name="van Beurden S.J."/>
            <person name="Bossers A."/>
            <person name="Voorbergen-Laarman M.H."/>
            <person name="Haenen O.L."/>
            <person name="Peters S."/>
            <person name="Abma-Henkens M.H."/>
            <person name="Peeters B.P."/>
            <person name="Rottier P.J."/>
            <person name="Engelsma M.Y."/>
        </authorList>
    </citation>
    <scope>NUCLEOTIDE SEQUENCE [LARGE SCALE GENOMIC DNA]</scope>
    <source>
        <strain evidence="2">500138</strain>
        <strain evidence="5">Isolate Anguilla anguilla/Netherlands/500138/1998</strain>
    </source>
</reference>
<dbReference type="Proteomes" id="UP000011239">
    <property type="component" value="Segment"/>
</dbReference>
<name>A0A8E5EUB4_9VIRU</name>
<evidence type="ECO:0000313" key="2">
    <source>
        <dbReference type="EMBL" id="ADA57856.1"/>
    </source>
</evidence>
<reference evidence="3" key="3">
    <citation type="journal article" date="2021" name="Microorganisms">
        <title>Genomes of Anguillid Herpesvirus 1 Strains Reveal Evolutionary Disparities and Low Genetic Diversity in the Genus Cyprinivirus.</title>
        <authorList>
            <person name="Donohoe O."/>
            <person name="Zhang H."/>
            <person name="Delrez N."/>
            <person name="Gao Y."/>
            <person name="Suarez N.M."/>
            <person name="Davison A.J."/>
            <person name="Vanderplasschen A."/>
        </authorList>
    </citation>
    <scope>NUCLEOTIDE SEQUENCE</scope>
    <source>
        <strain evidence="3">500138</strain>
        <strain evidence="4">DK-200249</strain>
    </source>
</reference>
<evidence type="ECO:0000313" key="4">
    <source>
        <dbReference type="EMBL" id="QRM16647.1"/>
    </source>
</evidence>
<gene>
    <name evidence="3" type="primary">ORF93</name>
    <name evidence="2" type="ORF">AngHV1_ORF93</name>
</gene>
<evidence type="ECO:0000256" key="1">
    <source>
        <dbReference type="SAM" id="Phobius"/>
    </source>
</evidence>
<feature type="transmembrane region" description="Helical" evidence="1">
    <location>
        <begin position="275"/>
        <end position="297"/>
    </location>
</feature>
<dbReference type="RefSeq" id="YP_003358232.1">
    <property type="nucleotide sequence ID" value="NC_013668.3"/>
</dbReference>